<keyword evidence="3" id="KW-0813">Transport</keyword>
<dbReference type="Proteomes" id="UP000711488">
    <property type="component" value="Unassembled WGS sequence"/>
</dbReference>
<dbReference type="AlphaFoldDB" id="A0A6A0H6U3"/>
<evidence type="ECO:0000256" key="5">
    <source>
        <dbReference type="ARBA" id="ARBA00022692"/>
    </source>
</evidence>
<evidence type="ECO:0000256" key="4">
    <source>
        <dbReference type="ARBA" id="ARBA00022475"/>
    </source>
</evidence>
<evidence type="ECO:0000256" key="8">
    <source>
        <dbReference type="ARBA" id="ARBA00022989"/>
    </source>
</evidence>
<dbReference type="EMBL" id="JQDR03005416">
    <property type="protein sequence ID" value="KAA0201478.1"/>
    <property type="molecule type" value="Genomic_DNA"/>
</dbReference>
<evidence type="ECO:0000256" key="2">
    <source>
        <dbReference type="ARBA" id="ARBA00004651"/>
    </source>
</evidence>
<comment type="subcellular location">
    <subcellularLocation>
        <location evidence="1">Cell junction</location>
        <location evidence="1">Gap junction</location>
    </subcellularLocation>
    <subcellularLocation>
        <location evidence="2">Cell membrane</location>
        <topology evidence="2">Multi-pass membrane protein</topology>
    </subcellularLocation>
</comment>
<comment type="caution">
    <text evidence="13">The sequence shown here is derived from an EMBL/GenBank/DDBJ whole genome shotgun (WGS) entry which is preliminary data.</text>
</comment>
<evidence type="ECO:0000256" key="10">
    <source>
        <dbReference type="ARBA" id="ARBA00023136"/>
    </source>
</evidence>
<evidence type="ECO:0000256" key="9">
    <source>
        <dbReference type="ARBA" id="ARBA00023065"/>
    </source>
</evidence>
<keyword evidence="9" id="KW-0406">Ion transport</keyword>
<dbReference type="Pfam" id="PF00876">
    <property type="entry name" value="Innexin"/>
    <property type="match status" value="1"/>
</dbReference>
<evidence type="ECO:0000313" key="13">
    <source>
        <dbReference type="EMBL" id="KAA0201478.1"/>
    </source>
</evidence>
<dbReference type="InterPro" id="IPR000990">
    <property type="entry name" value="Innexin"/>
</dbReference>
<evidence type="ECO:0000256" key="12">
    <source>
        <dbReference type="SAM" id="MobiDB-lite"/>
    </source>
</evidence>
<evidence type="ECO:0000256" key="1">
    <source>
        <dbReference type="ARBA" id="ARBA00004610"/>
    </source>
</evidence>
<feature type="region of interest" description="Disordered" evidence="12">
    <location>
        <begin position="106"/>
        <end position="129"/>
    </location>
</feature>
<reference evidence="13" key="2">
    <citation type="journal article" date="2018" name="Environ. Sci. Technol.">
        <title>The Toxicogenome of Hyalella azteca: A Model for Sediment Ecotoxicology and Evolutionary Toxicology.</title>
        <authorList>
            <person name="Poynton H.C."/>
            <person name="Hasenbein S."/>
            <person name="Benoit J.B."/>
            <person name="Sepulveda M.S."/>
            <person name="Poelchau M.F."/>
            <person name="Hughes D.S.T."/>
            <person name="Murali S.C."/>
            <person name="Chen S."/>
            <person name="Glastad K.M."/>
            <person name="Goodisman M.A.D."/>
            <person name="Werren J.H."/>
            <person name="Vineis J.H."/>
            <person name="Bowen J.L."/>
            <person name="Friedrich M."/>
            <person name="Jones J."/>
            <person name="Robertson H.M."/>
            <person name="Feyereisen R."/>
            <person name="Mechler-Hickson A."/>
            <person name="Mathers N."/>
            <person name="Lee C.E."/>
            <person name="Colbourne J.K."/>
            <person name="Biales A."/>
            <person name="Johnston J.S."/>
            <person name="Wellborn G.A."/>
            <person name="Rosendale A.J."/>
            <person name="Cridge A.G."/>
            <person name="Munoz-Torres M.C."/>
            <person name="Bain P.A."/>
            <person name="Manny A.R."/>
            <person name="Major K.M."/>
            <person name="Lambert F.N."/>
            <person name="Vulpe C.D."/>
            <person name="Tuck P."/>
            <person name="Blalock B.J."/>
            <person name="Lin Y.Y."/>
            <person name="Smith M.E."/>
            <person name="Ochoa-Acuna H."/>
            <person name="Chen M.M."/>
            <person name="Childers C.P."/>
            <person name="Qu J."/>
            <person name="Dugan S."/>
            <person name="Lee S.L."/>
            <person name="Chao H."/>
            <person name="Dinh H."/>
            <person name="Han Y."/>
            <person name="Doddapaneni H."/>
            <person name="Worley K.C."/>
            <person name="Muzny D.M."/>
            <person name="Gibbs R.A."/>
            <person name="Richards S."/>
        </authorList>
    </citation>
    <scope>NUCLEOTIDE SEQUENCE</scope>
    <source>
        <strain evidence="13">HAZT.00-mixed</strain>
        <tissue evidence="13">Whole organism</tissue>
    </source>
</reference>
<keyword evidence="11" id="KW-0407">Ion channel</keyword>
<accession>A0A6A0H6U3</accession>
<keyword evidence="10" id="KW-0472">Membrane</keyword>
<organism evidence="13">
    <name type="scientific">Hyalella azteca</name>
    <name type="common">Amphipod</name>
    <dbReference type="NCBI Taxonomy" id="294128"/>
    <lineage>
        <taxon>Eukaryota</taxon>
        <taxon>Metazoa</taxon>
        <taxon>Ecdysozoa</taxon>
        <taxon>Arthropoda</taxon>
        <taxon>Crustacea</taxon>
        <taxon>Multicrustacea</taxon>
        <taxon>Malacostraca</taxon>
        <taxon>Eumalacostraca</taxon>
        <taxon>Peracarida</taxon>
        <taxon>Amphipoda</taxon>
        <taxon>Senticaudata</taxon>
        <taxon>Talitrida</taxon>
        <taxon>Talitroidea</taxon>
        <taxon>Hyalellidae</taxon>
        <taxon>Hyalella</taxon>
    </lineage>
</organism>
<protein>
    <submittedName>
        <fullName evidence="13">Uncharacterized protein</fullName>
    </submittedName>
</protein>
<reference evidence="13" key="3">
    <citation type="submission" date="2019-06" db="EMBL/GenBank/DDBJ databases">
        <authorList>
            <person name="Poynton C."/>
            <person name="Hasenbein S."/>
            <person name="Benoit J.B."/>
            <person name="Sepulveda M.S."/>
            <person name="Poelchau M.F."/>
            <person name="Murali S.C."/>
            <person name="Chen S."/>
            <person name="Glastad K.M."/>
            <person name="Werren J.H."/>
            <person name="Vineis J.H."/>
            <person name="Bowen J.L."/>
            <person name="Friedrich M."/>
            <person name="Jones J."/>
            <person name="Robertson H.M."/>
            <person name="Feyereisen R."/>
            <person name="Mechler-Hickson A."/>
            <person name="Mathers N."/>
            <person name="Lee C.E."/>
            <person name="Colbourne J.K."/>
            <person name="Biales A."/>
            <person name="Johnston J.S."/>
            <person name="Wellborn G.A."/>
            <person name="Rosendale A.J."/>
            <person name="Cridge A.G."/>
            <person name="Munoz-Torres M.C."/>
            <person name="Bain P.A."/>
            <person name="Manny A.R."/>
            <person name="Major K.M."/>
            <person name="Lambert F.N."/>
            <person name="Vulpe C.D."/>
            <person name="Tuck P."/>
            <person name="Blalock B.J."/>
            <person name="Lin Y.-Y."/>
            <person name="Smith M.E."/>
            <person name="Ochoa-Acuna H."/>
            <person name="Chen M.-J.M."/>
            <person name="Childers C.P."/>
            <person name="Qu J."/>
            <person name="Dugan S."/>
            <person name="Lee S.L."/>
            <person name="Chao H."/>
            <person name="Dinh H."/>
            <person name="Han Y."/>
            <person name="Doddapaneni H."/>
            <person name="Worley K.C."/>
            <person name="Muzny D.M."/>
            <person name="Gibbs R.A."/>
            <person name="Richards S."/>
        </authorList>
    </citation>
    <scope>NUCLEOTIDE SEQUENCE</scope>
    <source>
        <strain evidence="13">HAZT.00-mixed</strain>
        <tissue evidence="13">Whole organism</tissue>
    </source>
</reference>
<evidence type="ECO:0000256" key="7">
    <source>
        <dbReference type="ARBA" id="ARBA00022949"/>
    </source>
</evidence>
<dbReference type="GO" id="GO:0005886">
    <property type="term" value="C:plasma membrane"/>
    <property type="evidence" value="ECO:0007669"/>
    <property type="project" value="UniProtKB-SubCell"/>
</dbReference>
<name>A0A6A0H6U3_HYAAZ</name>
<evidence type="ECO:0000256" key="6">
    <source>
        <dbReference type="ARBA" id="ARBA00022868"/>
    </source>
</evidence>
<evidence type="ECO:0000256" key="11">
    <source>
        <dbReference type="ARBA" id="ARBA00023303"/>
    </source>
</evidence>
<dbReference type="GO" id="GO:0005921">
    <property type="term" value="C:gap junction"/>
    <property type="evidence" value="ECO:0007669"/>
    <property type="project" value="UniProtKB-SubCell"/>
</dbReference>
<sequence length="143" mass="16459">MSEIFPTMGKCSFRMYGPSGTIEKRDIMCLLPTNIANEKLRAFNFPRHNMKSFEPLLGNLATRQDVEIVLNDSDFGDYILLSQLADNMDLAMFSEFVRYLAKHIREERRTSSNDSGVHDDDDISKLKRKEAEIHEHPYLSAKA</sequence>
<keyword evidence="5" id="KW-0812">Transmembrane</keyword>
<keyword evidence="4" id="KW-1003">Cell membrane</keyword>
<dbReference type="GO" id="GO:0034220">
    <property type="term" value="P:monoatomic ion transmembrane transport"/>
    <property type="evidence" value="ECO:0007669"/>
    <property type="project" value="UniProtKB-KW"/>
</dbReference>
<dbReference type="OrthoDB" id="5867527at2759"/>
<gene>
    <name evidence="13" type="ORF">HAZT_HAZT007218</name>
</gene>
<keyword evidence="7" id="KW-0965">Cell junction</keyword>
<keyword evidence="8" id="KW-1133">Transmembrane helix</keyword>
<evidence type="ECO:0000256" key="3">
    <source>
        <dbReference type="ARBA" id="ARBA00022448"/>
    </source>
</evidence>
<proteinExistence type="predicted"/>
<keyword evidence="6" id="KW-0303">Gap junction</keyword>
<reference evidence="13" key="1">
    <citation type="submission" date="2014-08" db="EMBL/GenBank/DDBJ databases">
        <authorList>
            <person name="Murali S."/>
            <person name="Richards S."/>
            <person name="Bandaranaike D."/>
            <person name="Bellair M."/>
            <person name="Blankenburg K."/>
            <person name="Chao H."/>
            <person name="Dinh H."/>
            <person name="Doddapaneni H."/>
            <person name="Dugan-Rocha S."/>
            <person name="Elkadiri S."/>
            <person name="Gnanaolivu R."/>
            <person name="Hughes D."/>
            <person name="Lee S."/>
            <person name="Li M."/>
            <person name="Ming W."/>
            <person name="Munidasa M."/>
            <person name="Muniz J."/>
            <person name="Nguyen L."/>
            <person name="Osuji N."/>
            <person name="Pu L.-L."/>
            <person name="Puazo M."/>
            <person name="Skinner E."/>
            <person name="Qu C."/>
            <person name="Quiroz J."/>
            <person name="Raj R."/>
            <person name="Weissenberger G."/>
            <person name="Xin Y."/>
            <person name="Zou X."/>
            <person name="Han Y."/>
            <person name="Worley K."/>
            <person name="Muzny D."/>
            <person name="Gibbs R."/>
        </authorList>
    </citation>
    <scope>NUCLEOTIDE SEQUENCE</scope>
    <source>
        <strain evidence="13">HAZT.00-mixed</strain>
        <tissue evidence="13">Whole organism</tissue>
    </source>
</reference>